<comment type="caution">
    <text evidence="1">The sequence shown here is derived from an EMBL/GenBank/DDBJ whole genome shotgun (WGS) entry which is preliminary data.</text>
</comment>
<dbReference type="EMBL" id="LAZR01031752">
    <property type="protein sequence ID" value="KKL52831.1"/>
    <property type="molecule type" value="Genomic_DNA"/>
</dbReference>
<proteinExistence type="predicted"/>
<evidence type="ECO:0000313" key="1">
    <source>
        <dbReference type="EMBL" id="KKL52831.1"/>
    </source>
</evidence>
<organism evidence="1">
    <name type="scientific">marine sediment metagenome</name>
    <dbReference type="NCBI Taxonomy" id="412755"/>
    <lineage>
        <taxon>unclassified sequences</taxon>
        <taxon>metagenomes</taxon>
        <taxon>ecological metagenomes</taxon>
    </lineage>
</organism>
<protein>
    <submittedName>
        <fullName evidence="1">Uncharacterized protein</fullName>
    </submittedName>
</protein>
<sequence>MTDKKQFRALISKNIDKAGNIEDIMRDFANLNTLKFKRENTASQEHHMDYYDYSIDDPENDPQDNIDGLWG</sequence>
<gene>
    <name evidence="1" type="ORF">LCGC14_2281550</name>
</gene>
<reference evidence="1" key="1">
    <citation type="journal article" date="2015" name="Nature">
        <title>Complex archaea that bridge the gap between prokaryotes and eukaryotes.</title>
        <authorList>
            <person name="Spang A."/>
            <person name="Saw J.H."/>
            <person name="Jorgensen S.L."/>
            <person name="Zaremba-Niedzwiedzka K."/>
            <person name="Martijn J."/>
            <person name="Lind A.E."/>
            <person name="van Eijk R."/>
            <person name="Schleper C."/>
            <person name="Guy L."/>
            <person name="Ettema T.J."/>
        </authorList>
    </citation>
    <scope>NUCLEOTIDE SEQUENCE</scope>
</reference>
<name>A0A0F9DGC3_9ZZZZ</name>
<dbReference type="AlphaFoldDB" id="A0A0F9DGC3"/>
<accession>A0A0F9DGC3</accession>